<keyword evidence="1" id="KW-0067">ATP-binding</keyword>
<dbReference type="GO" id="GO:0005524">
    <property type="term" value="F:ATP binding"/>
    <property type="evidence" value="ECO:0007669"/>
    <property type="project" value="UniProtKB-KW"/>
</dbReference>
<evidence type="ECO:0000313" key="2">
    <source>
        <dbReference type="Proteomes" id="UP000600171"/>
    </source>
</evidence>
<accession>A0A917INL5</accession>
<dbReference type="AlphaFoldDB" id="A0A917INL5"/>
<dbReference type="RefSeq" id="WP_188358954.1">
    <property type="nucleotide sequence ID" value="NZ_BMDC01000001.1"/>
</dbReference>
<comment type="caution">
    <text evidence="1">The sequence shown here is derived from an EMBL/GenBank/DDBJ whole genome shotgun (WGS) entry which is preliminary data.</text>
</comment>
<proteinExistence type="predicted"/>
<dbReference type="Pfam" id="PF11305">
    <property type="entry name" value="DUF3107"/>
    <property type="match status" value="1"/>
</dbReference>
<evidence type="ECO:0000313" key="1">
    <source>
        <dbReference type="EMBL" id="GGH59811.1"/>
    </source>
</evidence>
<name>A0A917INL5_9MICC</name>
<organism evidence="1 2">
    <name type="scientific">Rothia aerolata</name>
    <dbReference type="NCBI Taxonomy" id="1812262"/>
    <lineage>
        <taxon>Bacteria</taxon>
        <taxon>Bacillati</taxon>
        <taxon>Actinomycetota</taxon>
        <taxon>Actinomycetes</taxon>
        <taxon>Micrococcales</taxon>
        <taxon>Micrococcaceae</taxon>
        <taxon>Rothia</taxon>
    </lineage>
</organism>
<sequence>MEIKIGVQNIQREIVIETDATSADVKAKVADALANGTVLELEDSKGNVTLVPGQQVGYVELGAESKRRIGFGFAE</sequence>
<reference evidence="1 2" key="1">
    <citation type="journal article" date="2014" name="Int. J. Syst. Evol. Microbiol.">
        <title>Complete genome sequence of Corynebacterium casei LMG S-19264T (=DSM 44701T), isolated from a smear-ripened cheese.</title>
        <authorList>
            <consortium name="US DOE Joint Genome Institute (JGI-PGF)"/>
            <person name="Walter F."/>
            <person name="Albersmeier A."/>
            <person name="Kalinowski J."/>
            <person name="Ruckert C."/>
        </authorList>
    </citation>
    <scope>NUCLEOTIDE SEQUENCE [LARGE SCALE GENOMIC DNA]</scope>
    <source>
        <strain evidence="1 2">CCM 8669</strain>
    </source>
</reference>
<keyword evidence="2" id="KW-1185">Reference proteome</keyword>
<keyword evidence="1" id="KW-0547">Nucleotide-binding</keyword>
<gene>
    <name evidence="1" type="ORF">GCM10007359_07360</name>
</gene>
<protein>
    <submittedName>
        <fullName evidence="1">ATP-binding protein</fullName>
    </submittedName>
</protein>
<dbReference type="EMBL" id="BMDC01000001">
    <property type="protein sequence ID" value="GGH59811.1"/>
    <property type="molecule type" value="Genomic_DNA"/>
</dbReference>
<dbReference type="Proteomes" id="UP000600171">
    <property type="component" value="Unassembled WGS sequence"/>
</dbReference>
<dbReference type="InterPro" id="IPR021456">
    <property type="entry name" value="DUF3107"/>
</dbReference>